<evidence type="ECO:0000259" key="3">
    <source>
        <dbReference type="Pfam" id="PF03703"/>
    </source>
</evidence>
<feature type="region of interest" description="Disordered" evidence="1">
    <location>
        <begin position="27"/>
        <end position="52"/>
    </location>
</feature>
<sequence length="204" mass="22822">MRVHETKRRGATRARKFLPISVHHLYNTPMDDQTEGSAAQAGPKTETQTDIDRDELTQLDPAYTTVLRIVAALTSLPFIIGALVLEIADLLPTGAIIAPVFLIALMLVLRLPMRRYQARGYRLDADRLRVVRGIWFNSDTVVPFARVQHIDVEQGPLERLFDLATLTVHTAGSHNASVHLPGLKHADATDMRETIRRAIGKEEF</sequence>
<dbReference type="KEGG" id="anh:A6F65_00338"/>
<keyword evidence="2" id="KW-0812">Transmembrane</keyword>
<protein>
    <submittedName>
        <fullName evidence="4">Bacterial membrane flanked domain protein</fullName>
    </submittedName>
</protein>
<name>A0A1C7D5B6_9SPHN</name>
<proteinExistence type="predicted"/>
<accession>A0A1C7D5B6</accession>
<dbReference type="PANTHER" id="PTHR34473:SF3">
    <property type="entry name" value="TRANSMEMBRANE PROTEIN-RELATED"/>
    <property type="match status" value="1"/>
</dbReference>
<dbReference type="Proteomes" id="UP000092698">
    <property type="component" value="Chromosome"/>
</dbReference>
<keyword evidence="2" id="KW-1133">Transmembrane helix</keyword>
<organism evidence="4 5">
    <name type="scientific">Paraurantiacibacter namhicola</name>
    <dbReference type="NCBI Taxonomy" id="645517"/>
    <lineage>
        <taxon>Bacteria</taxon>
        <taxon>Pseudomonadati</taxon>
        <taxon>Pseudomonadota</taxon>
        <taxon>Alphaproteobacteria</taxon>
        <taxon>Sphingomonadales</taxon>
        <taxon>Erythrobacteraceae</taxon>
        <taxon>Paraurantiacibacter</taxon>
    </lineage>
</organism>
<keyword evidence="5" id="KW-1185">Reference proteome</keyword>
<evidence type="ECO:0000256" key="2">
    <source>
        <dbReference type="SAM" id="Phobius"/>
    </source>
</evidence>
<reference evidence="4 5" key="1">
    <citation type="submission" date="2016-07" db="EMBL/GenBank/DDBJ databases">
        <title>Complete genome sequence of Altererythrobacter namhicola JCM 16345T, containing esterase-encoding genes.</title>
        <authorList>
            <person name="Cheng H."/>
            <person name="Wu Y.-H."/>
            <person name="Jian S.-L."/>
            <person name="Huo Y.-Y."/>
            <person name="Wang C.-S."/>
            <person name="Xu X.-W."/>
        </authorList>
    </citation>
    <scope>NUCLEOTIDE SEQUENCE [LARGE SCALE GENOMIC DNA]</scope>
    <source>
        <strain evidence="4 5">JCM 16345</strain>
    </source>
</reference>
<keyword evidence="2" id="KW-0472">Membrane</keyword>
<evidence type="ECO:0000313" key="5">
    <source>
        <dbReference type="Proteomes" id="UP000092698"/>
    </source>
</evidence>
<dbReference type="PANTHER" id="PTHR34473">
    <property type="entry name" value="UPF0699 TRANSMEMBRANE PROTEIN YDBS"/>
    <property type="match status" value="1"/>
</dbReference>
<feature type="domain" description="YdbS-like PH" evidence="3">
    <location>
        <begin position="116"/>
        <end position="195"/>
    </location>
</feature>
<dbReference type="EMBL" id="CP016545">
    <property type="protein sequence ID" value="ANU06664.1"/>
    <property type="molecule type" value="Genomic_DNA"/>
</dbReference>
<feature type="transmembrane region" description="Helical" evidence="2">
    <location>
        <begin position="90"/>
        <end position="109"/>
    </location>
</feature>
<dbReference type="InterPro" id="IPR005182">
    <property type="entry name" value="YdbS-like_PH"/>
</dbReference>
<feature type="transmembrane region" description="Helical" evidence="2">
    <location>
        <begin position="66"/>
        <end position="84"/>
    </location>
</feature>
<evidence type="ECO:0000256" key="1">
    <source>
        <dbReference type="SAM" id="MobiDB-lite"/>
    </source>
</evidence>
<gene>
    <name evidence="4" type="ORF">A6F65_00338</name>
</gene>
<dbReference type="Pfam" id="PF03703">
    <property type="entry name" value="bPH_2"/>
    <property type="match status" value="1"/>
</dbReference>
<dbReference type="AlphaFoldDB" id="A0A1C7D5B6"/>
<evidence type="ECO:0000313" key="4">
    <source>
        <dbReference type="EMBL" id="ANU06664.1"/>
    </source>
</evidence>